<dbReference type="InterPro" id="IPR000971">
    <property type="entry name" value="Globin"/>
</dbReference>
<evidence type="ECO:0000256" key="4">
    <source>
        <dbReference type="ARBA" id="ARBA00023004"/>
    </source>
</evidence>
<keyword evidence="1 5" id="KW-0349">Heme</keyword>
<dbReference type="Gene3D" id="1.10.490.10">
    <property type="entry name" value="Globins"/>
    <property type="match status" value="1"/>
</dbReference>
<dbReference type="GO" id="GO:0020037">
    <property type="term" value="F:heme binding"/>
    <property type="evidence" value="ECO:0007669"/>
    <property type="project" value="InterPro"/>
</dbReference>
<evidence type="ECO:0000256" key="1">
    <source>
        <dbReference type="ARBA" id="ARBA00022617"/>
    </source>
</evidence>
<organism evidence="7 8">
    <name type="scientific">Sphingomicrobium sediminis</name>
    <dbReference type="NCBI Taxonomy" id="2950949"/>
    <lineage>
        <taxon>Bacteria</taxon>
        <taxon>Pseudomonadati</taxon>
        <taxon>Pseudomonadota</taxon>
        <taxon>Alphaproteobacteria</taxon>
        <taxon>Sphingomonadales</taxon>
        <taxon>Sphingomonadaceae</taxon>
        <taxon>Sphingomicrobium</taxon>
    </lineage>
</organism>
<accession>A0A9X2ELL7</accession>
<dbReference type="GO" id="GO:0008941">
    <property type="term" value="F:nitric oxide dioxygenase NAD(P)H activity"/>
    <property type="evidence" value="ECO:0007669"/>
    <property type="project" value="TreeGrafter"/>
</dbReference>
<dbReference type="GO" id="GO:0019825">
    <property type="term" value="F:oxygen binding"/>
    <property type="evidence" value="ECO:0007669"/>
    <property type="project" value="InterPro"/>
</dbReference>
<dbReference type="SUPFAM" id="SSF46458">
    <property type="entry name" value="Globin-like"/>
    <property type="match status" value="1"/>
</dbReference>
<keyword evidence="5" id="KW-0813">Transport</keyword>
<feature type="domain" description="Globin" evidence="6">
    <location>
        <begin position="1"/>
        <end position="134"/>
    </location>
</feature>
<evidence type="ECO:0000313" key="8">
    <source>
        <dbReference type="Proteomes" id="UP001155128"/>
    </source>
</evidence>
<dbReference type="InterPro" id="IPR009050">
    <property type="entry name" value="Globin-like_sf"/>
</dbReference>
<dbReference type="Pfam" id="PF00042">
    <property type="entry name" value="Globin"/>
    <property type="match status" value="1"/>
</dbReference>
<reference evidence="7" key="1">
    <citation type="submission" date="2022-06" db="EMBL/GenBank/DDBJ databases">
        <title>Sphingomicrobium sedimins sp. nov., a marine bacterium isolated from tidal flat.</title>
        <authorList>
            <person name="Kim C.-H."/>
            <person name="Yoo Y."/>
            <person name="Kim J.-J."/>
        </authorList>
    </citation>
    <scope>NUCLEOTIDE SEQUENCE</scope>
    <source>
        <strain evidence="7">GRR-S6-50</strain>
    </source>
</reference>
<dbReference type="PANTHER" id="PTHR43396:SF3">
    <property type="entry name" value="FLAVOHEMOPROTEIN"/>
    <property type="match status" value="1"/>
</dbReference>
<dbReference type="PROSITE" id="PS01033">
    <property type="entry name" value="GLOBIN"/>
    <property type="match status" value="1"/>
</dbReference>
<evidence type="ECO:0000259" key="6">
    <source>
        <dbReference type="PROSITE" id="PS01033"/>
    </source>
</evidence>
<comment type="caution">
    <text evidence="7">The sequence shown here is derived from an EMBL/GenBank/DDBJ whole genome shotgun (WGS) entry which is preliminary data.</text>
</comment>
<keyword evidence="2 5" id="KW-0561">Oxygen transport</keyword>
<sequence length="140" mass="15608">MTPLQIAHVQNSFDRIAVDAPHFSALFYARLFALNPQLRRLFASDMGHQEQRLMEMIQLVVNSLDSFGGLVPVLRALGERHQDYGVAPRDYDTVGSALLWSLDKVLGTGFSREVKLAWIAAYTIMSTTMLEGARRRAAAA</sequence>
<evidence type="ECO:0000256" key="3">
    <source>
        <dbReference type="ARBA" id="ARBA00022723"/>
    </source>
</evidence>
<dbReference type="GO" id="GO:0005344">
    <property type="term" value="F:oxygen carrier activity"/>
    <property type="evidence" value="ECO:0007669"/>
    <property type="project" value="UniProtKB-KW"/>
</dbReference>
<dbReference type="Proteomes" id="UP001155128">
    <property type="component" value="Unassembled WGS sequence"/>
</dbReference>
<proteinExistence type="inferred from homology"/>
<dbReference type="AlphaFoldDB" id="A0A9X2ELL7"/>
<dbReference type="RefSeq" id="WP_252113839.1">
    <property type="nucleotide sequence ID" value="NZ_JAMSHT010000001.1"/>
</dbReference>
<dbReference type="EMBL" id="JAMSHT010000001">
    <property type="protein sequence ID" value="MCM8557624.1"/>
    <property type="molecule type" value="Genomic_DNA"/>
</dbReference>
<keyword evidence="3" id="KW-0479">Metal-binding</keyword>
<dbReference type="CDD" id="cd12131">
    <property type="entry name" value="HGbI-like"/>
    <property type="match status" value="1"/>
</dbReference>
<dbReference type="InterPro" id="IPR012292">
    <property type="entry name" value="Globin/Proto"/>
</dbReference>
<evidence type="ECO:0000256" key="5">
    <source>
        <dbReference type="RuleBase" id="RU000356"/>
    </source>
</evidence>
<evidence type="ECO:0000313" key="7">
    <source>
        <dbReference type="EMBL" id="MCM8557624.1"/>
    </source>
</evidence>
<keyword evidence="4" id="KW-0408">Iron</keyword>
<dbReference type="GO" id="GO:0071500">
    <property type="term" value="P:cellular response to nitrosative stress"/>
    <property type="evidence" value="ECO:0007669"/>
    <property type="project" value="TreeGrafter"/>
</dbReference>
<comment type="similarity">
    <text evidence="5">Belongs to the globin family.</text>
</comment>
<dbReference type="GO" id="GO:0046872">
    <property type="term" value="F:metal ion binding"/>
    <property type="evidence" value="ECO:0007669"/>
    <property type="project" value="UniProtKB-KW"/>
</dbReference>
<gene>
    <name evidence="7" type="ORF">NDO55_07295</name>
</gene>
<dbReference type="GO" id="GO:0071949">
    <property type="term" value="F:FAD binding"/>
    <property type="evidence" value="ECO:0007669"/>
    <property type="project" value="TreeGrafter"/>
</dbReference>
<protein>
    <submittedName>
        <fullName evidence="7">Globin domain-containing protein</fullName>
    </submittedName>
</protein>
<dbReference type="PANTHER" id="PTHR43396">
    <property type="entry name" value="FLAVOHEMOPROTEIN"/>
    <property type="match status" value="1"/>
</dbReference>
<keyword evidence="8" id="KW-1185">Reference proteome</keyword>
<evidence type="ECO:0000256" key="2">
    <source>
        <dbReference type="ARBA" id="ARBA00022621"/>
    </source>
</evidence>
<name>A0A9X2ELL7_9SPHN</name>
<dbReference type="GO" id="GO:0046210">
    <property type="term" value="P:nitric oxide catabolic process"/>
    <property type="evidence" value="ECO:0007669"/>
    <property type="project" value="TreeGrafter"/>
</dbReference>